<dbReference type="EMBL" id="JAFEJA010000001">
    <property type="protein sequence ID" value="MBM9617843.1"/>
    <property type="molecule type" value="Genomic_DNA"/>
</dbReference>
<protein>
    <submittedName>
        <fullName evidence="2">Uncharacterized protein</fullName>
    </submittedName>
</protein>
<comment type="caution">
    <text evidence="2">The sequence shown here is derived from an EMBL/GenBank/DDBJ whole genome shotgun (WGS) entry which is preliminary data.</text>
</comment>
<accession>A0ABS2UKK3</accession>
<name>A0ABS2UKK3_9ACTN</name>
<evidence type="ECO:0000256" key="1">
    <source>
        <dbReference type="SAM" id="MobiDB-lite"/>
    </source>
</evidence>
<feature type="compositionally biased region" description="Pro residues" evidence="1">
    <location>
        <begin position="55"/>
        <end position="71"/>
    </location>
</feature>
<gene>
    <name evidence="2" type="ORF">JE024_03645</name>
</gene>
<reference evidence="2 3" key="1">
    <citation type="journal article" date="2016" name="Arch. Microbiol.">
        <title>Streptomyces zhihengii sp. nov., isolated from rhizospheric soil of Psammosilene tunicoides.</title>
        <authorList>
            <person name="Huang M.J."/>
            <person name="Fei J.J."/>
            <person name="Salam N."/>
            <person name="Kim C.J."/>
            <person name="Hozzein W.N."/>
            <person name="Xiao M."/>
            <person name="Huang H.Q."/>
            <person name="Li W.J."/>
        </authorList>
    </citation>
    <scope>NUCLEOTIDE SEQUENCE [LARGE SCALE GENOMIC DNA]</scope>
    <source>
        <strain evidence="2 3">YIM T102</strain>
    </source>
</reference>
<proteinExistence type="predicted"/>
<dbReference type="Proteomes" id="UP000664109">
    <property type="component" value="Unassembled WGS sequence"/>
</dbReference>
<organism evidence="2 3">
    <name type="scientific">Streptomyces zhihengii</name>
    <dbReference type="NCBI Taxonomy" id="1818004"/>
    <lineage>
        <taxon>Bacteria</taxon>
        <taxon>Bacillati</taxon>
        <taxon>Actinomycetota</taxon>
        <taxon>Actinomycetes</taxon>
        <taxon>Kitasatosporales</taxon>
        <taxon>Streptomycetaceae</taxon>
        <taxon>Streptomyces</taxon>
    </lineage>
</organism>
<evidence type="ECO:0000313" key="3">
    <source>
        <dbReference type="Proteomes" id="UP000664109"/>
    </source>
</evidence>
<evidence type="ECO:0000313" key="2">
    <source>
        <dbReference type="EMBL" id="MBM9617843.1"/>
    </source>
</evidence>
<dbReference type="RefSeq" id="WP_205372174.1">
    <property type="nucleotide sequence ID" value="NZ_JAFEJA010000001.1"/>
</dbReference>
<feature type="region of interest" description="Disordered" evidence="1">
    <location>
        <begin position="1"/>
        <end position="22"/>
    </location>
</feature>
<keyword evidence="3" id="KW-1185">Reference proteome</keyword>
<sequence>MSDKHAAASQSGHLCPSCHSPLPATVERHKTMGVYVPVYSDGPCDNSACSRDAAPAPPAKTSAPPPEEGDA</sequence>
<feature type="region of interest" description="Disordered" evidence="1">
    <location>
        <begin position="46"/>
        <end position="71"/>
    </location>
</feature>